<sequence length="118" mass="13280">MTRFRRRIASTSEEPTKTDLNGATRKLVELVERARAVGREQGPLVPVEALVTIERDSWIWQIVDREVLDSLSHRLVFESDNGKRREILMTSCIDTAMSAASKIVELDGGCVLIETLEP</sequence>
<dbReference type="AlphaFoldDB" id="A0A075FUI4"/>
<accession>A0A075FUI4</accession>
<dbReference type="EMBL" id="KF900436">
    <property type="protein sequence ID" value="AIE95008.1"/>
    <property type="molecule type" value="Genomic_DNA"/>
</dbReference>
<feature type="region of interest" description="Disordered" evidence="1">
    <location>
        <begin position="1"/>
        <end position="21"/>
    </location>
</feature>
<proteinExistence type="predicted"/>
<name>A0A075FUI4_9EURY</name>
<organism evidence="2">
    <name type="scientific">uncultured marine group II/III euryarchaeote AD1000_55_C01</name>
    <dbReference type="NCBI Taxonomy" id="1457784"/>
    <lineage>
        <taxon>Archaea</taxon>
        <taxon>Methanobacteriati</taxon>
        <taxon>Methanobacteriota</taxon>
        <taxon>environmental samples</taxon>
    </lineage>
</organism>
<evidence type="ECO:0000256" key="1">
    <source>
        <dbReference type="SAM" id="MobiDB-lite"/>
    </source>
</evidence>
<feature type="compositionally biased region" description="Polar residues" evidence="1">
    <location>
        <begin position="9"/>
        <end position="21"/>
    </location>
</feature>
<reference evidence="2" key="1">
    <citation type="journal article" date="2014" name="Genome Biol. Evol.">
        <title>Pangenome evidence for extensive interdomain horizontal transfer affecting lineage core and shell genes in uncultured planktonic thaumarchaeota and euryarchaeota.</title>
        <authorList>
            <person name="Deschamps P."/>
            <person name="Zivanovic Y."/>
            <person name="Moreira D."/>
            <person name="Rodriguez-Valera F."/>
            <person name="Lopez-Garcia P."/>
        </authorList>
    </citation>
    <scope>NUCLEOTIDE SEQUENCE</scope>
</reference>
<evidence type="ECO:0000313" key="2">
    <source>
        <dbReference type="EMBL" id="AIE95008.1"/>
    </source>
</evidence>
<protein>
    <submittedName>
        <fullName evidence="2">Uncharacterized protein</fullName>
    </submittedName>
</protein>